<feature type="domain" description="ACT" evidence="10">
    <location>
        <begin position="296"/>
        <end position="366"/>
    </location>
</feature>
<dbReference type="Gene3D" id="3.40.50.720">
    <property type="entry name" value="NAD(P)-binding Rossmann-like Domain"/>
    <property type="match status" value="1"/>
</dbReference>
<comment type="pathway">
    <text evidence="1">Amino-acid biosynthesis; L-tyrosine biosynthesis; (4-hydroxyphenyl)pyruvate from prephenate (NAD(+) route): step 1/1.</text>
</comment>
<keyword evidence="7" id="KW-0057">Aromatic amino acid biosynthesis</keyword>
<evidence type="ECO:0000256" key="1">
    <source>
        <dbReference type="ARBA" id="ARBA00005067"/>
    </source>
</evidence>
<dbReference type="UniPathway" id="UPA00122">
    <property type="reaction ID" value="UER00961"/>
</dbReference>
<dbReference type="GO" id="GO:0004665">
    <property type="term" value="F:prephenate dehydrogenase (NADP+) activity"/>
    <property type="evidence" value="ECO:0007669"/>
    <property type="project" value="InterPro"/>
</dbReference>
<dbReference type="InterPro" id="IPR036291">
    <property type="entry name" value="NAD(P)-bd_dom_sf"/>
</dbReference>
<dbReference type="GO" id="GO:0070403">
    <property type="term" value="F:NAD+ binding"/>
    <property type="evidence" value="ECO:0007669"/>
    <property type="project" value="InterPro"/>
</dbReference>
<gene>
    <name evidence="11" type="ORF">UFOPK2046_00029</name>
</gene>
<dbReference type="Gene3D" id="1.10.3660.10">
    <property type="entry name" value="6-phosphogluconate dehydrogenase C-terminal like domain"/>
    <property type="match status" value="1"/>
</dbReference>
<dbReference type="InterPro" id="IPR003099">
    <property type="entry name" value="Prephen_DH"/>
</dbReference>
<evidence type="ECO:0000256" key="7">
    <source>
        <dbReference type="ARBA" id="ARBA00023141"/>
    </source>
</evidence>
<dbReference type="InterPro" id="IPR050812">
    <property type="entry name" value="Preph/Arog_dehydrog"/>
</dbReference>
<dbReference type="InterPro" id="IPR008927">
    <property type="entry name" value="6-PGluconate_DH-like_C_sf"/>
</dbReference>
<evidence type="ECO:0000256" key="5">
    <source>
        <dbReference type="ARBA" id="ARBA00023002"/>
    </source>
</evidence>
<accession>A0A6J6ILF0</accession>
<protein>
    <recommendedName>
        <fullName evidence="3">Prephenate dehydrogenase</fullName>
        <ecNumber evidence="2">1.3.1.12</ecNumber>
    </recommendedName>
</protein>
<keyword evidence="5" id="KW-0560">Oxidoreductase</keyword>
<dbReference type="InterPro" id="IPR045865">
    <property type="entry name" value="ACT-like_dom_sf"/>
</dbReference>
<dbReference type="PANTHER" id="PTHR21363">
    <property type="entry name" value="PREPHENATE DEHYDROGENASE"/>
    <property type="match status" value="1"/>
</dbReference>
<evidence type="ECO:0000259" key="9">
    <source>
        <dbReference type="PROSITE" id="PS51176"/>
    </source>
</evidence>
<sequence length="366" mass="39220">MSGIAGSEGLKSQPIKSVSQVRIVGSGLIGTSIGLGLVQHGIHVEMVDSDPKTQSLASDLIGSKAIKSPEVVILALPTRQLEMVLQGEFDLNPQSTFMDVGSVKTEVLVKVEAISGMALRFVPSHPMAGREIGGASSARADLFIGRSWVVTPTKSTESESTEMVKDLISLLGASPVVFSASDHDSAVAKISHLPQIVSSLLAKQLIGTNPEWMELSGQGLRDTTRIAASDEQLWKEIIYSNRNVLAVLLKDLQIDLKILIDNLEDPSQIEKILLQGRKGRELIPGKHGGKAREYSHLPIVIDDKPGQLAAIFNECSSLGVNVEDLIIEHSPGQLSALITLALSAPDARKLSDHLGSIGWNVHPIRN</sequence>
<keyword evidence="6" id="KW-0520">NAD</keyword>
<keyword evidence="7" id="KW-0028">Amino-acid biosynthesis</keyword>
<comment type="catalytic activity">
    <reaction evidence="8">
        <text>prephenate + NAD(+) = 3-(4-hydroxyphenyl)pyruvate + CO2 + NADH</text>
        <dbReference type="Rhea" id="RHEA:13869"/>
        <dbReference type="ChEBI" id="CHEBI:16526"/>
        <dbReference type="ChEBI" id="CHEBI:29934"/>
        <dbReference type="ChEBI" id="CHEBI:36242"/>
        <dbReference type="ChEBI" id="CHEBI:57540"/>
        <dbReference type="ChEBI" id="CHEBI:57945"/>
        <dbReference type="EC" id="1.3.1.12"/>
    </reaction>
</comment>
<reference evidence="11" key="1">
    <citation type="submission" date="2020-05" db="EMBL/GenBank/DDBJ databases">
        <authorList>
            <person name="Chiriac C."/>
            <person name="Salcher M."/>
            <person name="Ghai R."/>
            <person name="Kavagutti S V."/>
        </authorList>
    </citation>
    <scope>NUCLEOTIDE SEQUENCE</scope>
</reference>
<dbReference type="GO" id="GO:0008977">
    <property type="term" value="F:prephenate dehydrogenase (NAD+) activity"/>
    <property type="evidence" value="ECO:0007669"/>
    <property type="project" value="UniProtKB-EC"/>
</dbReference>
<evidence type="ECO:0000256" key="4">
    <source>
        <dbReference type="ARBA" id="ARBA00022498"/>
    </source>
</evidence>
<dbReference type="Pfam" id="PF02153">
    <property type="entry name" value="PDH_N"/>
    <property type="match status" value="1"/>
</dbReference>
<dbReference type="EC" id="1.3.1.12" evidence="2"/>
<dbReference type="SUPFAM" id="SSF55021">
    <property type="entry name" value="ACT-like"/>
    <property type="match status" value="1"/>
</dbReference>
<dbReference type="SUPFAM" id="SSF48179">
    <property type="entry name" value="6-phosphogluconate dehydrogenase C-terminal domain-like"/>
    <property type="match status" value="1"/>
</dbReference>
<dbReference type="AlphaFoldDB" id="A0A6J6ILF0"/>
<evidence type="ECO:0000256" key="3">
    <source>
        <dbReference type="ARBA" id="ARBA00016891"/>
    </source>
</evidence>
<evidence type="ECO:0000256" key="8">
    <source>
        <dbReference type="ARBA" id="ARBA00049260"/>
    </source>
</evidence>
<evidence type="ECO:0000256" key="2">
    <source>
        <dbReference type="ARBA" id="ARBA00012068"/>
    </source>
</evidence>
<keyword evidence="4" id="KW-0827">Tyrosine biosynthesis</keyword>
<dbReference type="InterPro" id="IPR046826">
    <property type="entry name" value="PDH_N"/>
</dbReference>
<dbReference type="PROSITE" id="PS51671">
    <property type="entry name" value="ACT"/>
    <property type="match status" value="1"/>
</dbReference>
<evidence type="ECO:0000313" key="11">
    <source>
        <dbReference type="EMBL" id="CAB4625208.1"/>
    </source>
</evidence>
<dbReference type="PROSITE" id="PS51176">
    <property type="entry name" value="PDH_ADH"/>
    <property type="match status" value="1"/>
</dbReference>
<dbReference type="EMBL" id="CAEZVP010000002">
    <property type="protein sequence ID" value="CAB4625208.1"/>
    <property type="molecule type" value="Genomic_DNA"/>
</dbReference>
<evidence type="ECO:0000259" key="10">
    <source>
        <dbReference type="PROSITE" id="PS51671"/>
    </source>
</evidence>
<organism evidence="11">
    <name type="scientific">freshwater metagenome</name>
    <dbReference type="NCBI Taxonomy" id="449393"/>
    <lineage>
        <taxon>unclassified sequences</taxon>
        <taxon>metagenomes</taxon>
        <taxon>ecological metagenomes</taxon>
    </lineage>
</organism>
<dbReference type="GO" id="GO:0006571">
    <property type="term" value="P:tyrosine biosynthetic process"/>
    <property type="evidence" value="ECO:0007669"/>
    <property type="project" value="UniProtKB-UniPathway"/>
</dbReference>
<evidence type="ECO:0000256" key="6">
    <source>
        <dbReference type="ARBA" id="ARBA00023027"/>
    </source>
</evidence>
<feature type="domain" description="Prephenate/arogenate dehydrogenase" evidence="9">
    <location>
        <begin position="19"/>
        <end position="294"/>
    </location>
</feature>
<name>A0A6J6ILF0_9ZZZZ</name>
<dbReference type="Pfam" id="PF20463">
    <property type="entry name" value="PDH_C"/>
    <property type="match status" value="1"/>
</dbReference>
<dbReference type="InterPro" id="IPR046825">
    <property type="entry name" value="PDH_C"/>
</dbReference>
<proteinExistence type="predicted"/>
<dbReference type="SUPFAM" id="SSF51735">
    <property type="entry name" value="NAD(P)-binding Rossmann-fold domains"/>
    <property type="match status" value="1"/>
</dbReference>
<dbReference type="PANTHER" id="PTHR21363:SF0">
    <property type="entry name" value="PREPHENATE DEHYDROGENASE [NADP(+)]"/>
    <property type="match status" value="1"/>
</dbReference>
<dbReference type="InterPro" id="IPR002912">
    <property type="entry name" value="ACT_dom"/>
</dbReference>